<dbReference type="Gene3D" id="3.40.50.300">
    <property type="entry name" value="P-loop containing nucleotide triphosphate hydrolases"/>
    <property type="match status" value="1"/>
</dbReference>
<sequence length="510" mass="58115">MVSQVTLTASQRIDLIAGLVKIDDKEGNVVPFRFNRGQRYFYLNKTNRNIILKHRQGGWSSGILVDMFMDCITKPNTECAVVSHEGRATQRLLDRVQFYYDGMEEPKPLIGAESRQEKSFPNMHSSIYIGTAGARGFGRGDTFQKALLSELAFYEDGEKILNGVQDAVPLSGELTIECTPNGEGNVYHENWIRAREGKSPYKPFFFPWWWSDDYRIPYGSEYSLLPDRFELHYTVEEEELMVNNPELQEDQIRWRRWKIGEKQGLFWQEFPEDEITCFITIGDPVFDSAILNNMASECYEGWTHPEGWVEWIPPDTTGKTRYTIGADTSSGSPTGSFSAACVLDDKWQVVATFMARVEPNVFAGILKKMAIHYNMAEIAPERNFTGYAVLAILSGRSNLESEGTVSGVDLYPNIYRQRDFLTGKVTSNLGWWTNDQTKGHMRTALRDRLPQLKIWDANLVRQLRSYRYIKMRPTAQSFDDLAIALMIACAVRNVTGTAQGYQGSVPGYGW</sequence>
<evidence type="ECO:0000313" key="1">
    <source>
        <dbReference type="EMBL" id="KKL95140.1"/>
    </source>
</evidence>
<reference evidence="1" key="1">
    <citation type="journal article" date="2015" name="Nature">
        <title>Complex archaea that bridge the gap between prokaryotes and eukaryotes.</title>
        <authorList>
            <person name="Spang A."/>
            <person name="Saw J.H."/>
            <person name="Jorgensen S.L."/>
            <person name="Zaremba-Niedzwiedzka K."/>
            <person name="Martijn J."/>
            <person name="Lind A.E."/>
            <person name="van Eijk R."/>
            <person name="Schleper C."/>
            <person name="Guy L."/>
            <person name="Ettema T.J."/>
        </authorList>
    </citation>
    <scope>NUCLEOTIDE SEQUENCE</scope>
</reference>
<dbReference type="Gene3D" id="3.30.420.240">
    <property type="match status" value="1"/>
</dbReference>
<protein>
    <recommendedName>
        <fullName evidence="2">Terminase large subunit gp17-like C-terminal domain-containing protein</fullName>
    </recommendedName>
</protein>
<proteinExistence type="predicted"/>
<gene>
    <name evidence="1" type="ORF">LCGC14_1857610</name>
</gene>
<comment type="caution">
    <text evidence="1">The sequence shown here is derived from an EMBL/GenBank/DDBJ whole genome shotgun (WGS) entry which is preliminary data.</text>
</comment>
<name>A0A0F9IMW5_9ZZZZ</name>
<organism evidence="1">
    <name type="scientific">marine sediment metagenome</name>
    <dbReference type="NCBI Taxonomy" id="412755"/>
    <lineage>
        <taxon>unclassified sequences</taxon>
        <taxon>metagenomes</taxon>
        <taxon>ecological metagenomes</taxon>
    </lineage>
</organism>
<accession>A0A0F9IMW5</accession>
<dbReference type="EMBL" id="LAZR01018753">
    <property type="protein sequence ID" value="KKL95140.1"/>
    <property type="molecule type" value="Genomic_DNA"/>
</dbReference>
<dbReference type="AlphaFoldDB" id="A0A0F9IMW5"/>
<evidence type="ECO:0008006" key="2">
    <source>
        <dbReference type="Google" id="ProtNLM"/>
    </source>
</evidence>
<dbReference type="InterPro" id="IPR027417">
    <property type="entry name" value="P-loop_NTPase"/>
</dbReference>